<reference evidence="1 2" key="1">
    <citation type="submission" date="2017-09" db="EMBL/GenBank/DDBJ databases">
        <title>Depth-based differentiation of microbial function through sediment-hosted aquifers and enrichment of novel symbionts in the deep terrestrial subsurface.</title>
        <authorList>
            <person name="Probst A.J."/>
            <person name="Ladd B."/>
            <person name="Jarett J.K."/>
            <person name="Geller-Mcgrath D.E."/>
            <person name="Sieber C.M."/>
            <person name="Emerson J.B."/>
            <person name="Anantharaman K."/>
            <person name="Thomas B.C."/>
            <person name="Malmstrom R."/>
            <person name="Stieglmeier M."/>
            <person name="Klingl A."/>
            <person name="Woyke T."/>
            <person name="Ryan C.M."/>
            <person name="Banfield J.F."/>
        </authorList>
    </citation>
    <scope>NUCLEOTIDE SEQUENCE [LARGE SCALE GENOMIC DNA]</scope>
    <source>
        <strain evidence="1">CG17_big_fil_post_rev_8_21_14_2_50_48_46</strain>
    </source>
</reference>
<dbReference type="EMBL" id="PFFQ01000023">
    <property type="protein sequence ID" value="PIW17602.1"/>
    <property type="molecule type" value="Genomic_DNA"/>
</dbReference>
<dbReference type="Proteomes" id="UP000231019">
    <property type="component" value="Unassembled WGS sequence"/>
</dbReference>
<protein>
    <submittedName>
        <fullName evidence="1">Uncharacterized protein</fullName>
    </submittedName>
</protein>
<evidence type="ECO:0000313" key="1">
    <source>
        <dbReference type="EMBL" id="PIW17602.1"/>
    </source>
</evidence>
<comment type="caution">
    <text evidence="1">The sequence shown here is derived from an EMBL/GenBank/DDBJ whole genome shotgun (WGS) entry which is preliminary data.</text>
</comment>
<organism evidence="1 2">
    <name type="scientific">bacterium (Candidatus Blackallbacteria) CG17_big_fil_post_rev_8_21_14_2_50_48_46</name>
    <dbReference type="NCBI Taxonomy" id="2014261"/>
    <lineage>
        <taxon>Bacteria</taxon>
        <taxon>Candidatus Blackallbacteria</taxon>
    </lineage>
</organism>
<accession>A0A2M7G6G5</accession>
<sequence>MGNFSLNSARDMVSRSLNDPYSPGKVDKFEAIEIKEKLTGKGADVSEAAKAFIADQVQAGKFDAGGAAVMQDLFSQPTQSYHEKVTQQADVAIKSLHQALDFGFIGGVNNDGSVTGSENAGDVAGMAEKYLSKLNELAGESSNLRNIVTATLDGGKLIKDPEKRLNSYLKTLNLIKTTHKNNDRDMKHLASDAIQNVHTAVRSLGGQIMSNGSINNLSREGIYSGAYNQLNNIENKASNEFIRNQAANGLTAARNATNSSYQSATNIILETLRNIAGGTQVHASPKAPGGGDLTVETTVTTKIKQ</sequence>
<dbReference type="AlphaFoldDB" id="A0A2M7G6G5"/>
<evidence type="ECO:0000313" key="2">
    <source>
        <dbReference type="Proteomes" id="UP000231019"/>
    </source>
</evidence>
<name>A0A2M7G6G5_9BACT</name>
<proteinExistence type="predicted"/>
<gene>
    <name evidence="1" type="ORF">COW36_08895</name>
</gene>